<gene>
    <name evidence="2" type="ORF">WN944_022118</name>
</gene>
<dbReference type="PANTHER" id="PTHR34145">
    <property type="entry name" value="OS02G0105600 PROTEIN"/>
    <property type="match status" value="1"/>
</dbReference>
<dbReference type="Pfam" id="PF24758">
    <property type="entry name" value="LRR_At5g56370"/>
    <property type="match status" value="1"/>
</dbReference>
<dbReference type="SUPFAM" id="SSF81383">
    <property type="entry name" value="F-box domain"/>
    <property type="match status" value="1"/>
</dbReference>
<dbReference type="InterPro" id="IPR032675">
    <property type="entry name" value="LRR_dom_sf"/>
</dbReference>
<dbReference type="SMART" id="SM00256">
    <property type="entry name" value="FBOX"/>
    <property type="match status" value="1"/>
</dbReference>
<dbReference type="InterPro" id="IPR001810">
    <property type="entry name" value="F-box_dom"/>
</dbReference>
<organism evidence="2 3">
    <name type="scientific">Citrus x changshan-huyou</name>
    <dbReference type="NCBI Taxonomy" id="2935761"/>
    <lineage>
        <taxon>Eukaryota</taxon>
        <taxon>Viridiplantae</taxon>
        <taxon>Streptophyta</taxon>
        <taxon>Embryophyta</taxon>
        <taxon>Tracheophyta</taxon>
        <taxon>Spermatophyta</taxon>
        <taxon>Magnoliopsida</taxon>
        <taxon>eudicotyledons</taxon>
        <taxon>Gunneridae</taxon>
        <taxon>Pentapetalae</taxon>
        <taxon>rosids</taxon>
        <taxon>malvids</taxon>
        <taxon>Sapindales</taxon>
        <taxon>Rutaceae</taxon>
        <taxon>Aurantioideae</taxon>
        <taxon>Citrus</taxon>
    </lineage>
</organism>
<dbReference type="EMBL" id="JBCGBO010000001">
    <property type="protein sequence ID" value="KAK9229161.1"/>
    <property type="molecule type" value="Genomic_DNA"/>
</dbReference>
<dbReference type="InterPro" id="IPR053772">
    <property type="entry name" value="At1g61320/At1g61330-like"/>
</dbReference>
<comment type="caution">
    <text evidence="2">The sequence shown here is derived from an EMBL/GenBank/DDBJ whole genome shotgun (WGS) entry which is preliminary data.</text>
</comment>
<evidence type="ECO:0000313" key="2">
    <source>
        <dbReference type="EMBL" id="KAK9229161.1"/>
    </source>
</evidence>
<keyword evidence="3" id="KW-1185">Reference proteome</keyword>
<dbReference type="InterPro" id="IPR055357">
    <property type="entry name" value="LRR_At1g61320_AtMIF1"/>
</dbReference>
<dbReference type="Pfam" id="PF00646">
    <property type="entry name" value="F-box"/>
    <property type="match status" value="1"/>
</dbReference>
<feature type="domain" description="F-box" evidence="1">
    <location>
        <begin position="5"/>
        <end position="58"/>
    </location>
</feature>
<reference evidence="2 3" key="1">
    <citation type="submission" date="2024-05" db="EMBL/GenBank/DDBJ databases">
        <title>Haplotype-resolved chromosome-level genome assembly of Huyou (Citrus changshanensis).</title>
        <authorList>
            <person name="Miao C."/>
            <person name="Chen W."/>
            <person name="Wu Y."/>
            <person name="Wang L."/>
            <person name="Zhao S."/>
            <person name="Grierson D."/>
            <person name="Xu C."/>
            <person name="Chen K."/>
        </authorList>
    </citation>
    <scope>NUCLEOTIDE SEQUENCE [LARGE SCALE GENOMIC DNA]</scope>
    <source>
        <strain evidence="2">01-14</strain>
        <tissue evidence="2">Leaf</tissue>
    </source>
</reference>
<sequence length="544" mass="63883">MDETVDCISDLPIFIIHHIMSFLSAKEAARTSILSKRWRQFQSSFPIFDFIQHNFRGLEDTSPYTLIFLRENRKFRRSLKRFIRVVDRSLSRFCELNLSMQKLRIFISVIDLQRSPPLFDKWIRLALENGLKDLDFEIISDEENNEVFTYTLPQTIFSANLLTSLRLGGCKFEQPSYAMSFHSLKELCLDRIYLNDQMVQKLISECHLLEDLWLENCSGLKFLCICEAHKLKILTIRSESIELESINIVVPGLQQLSLRFTLSWGGPRVVDVAACPLLEKLYLTSFKLKEEEFHNFISKFPLLKDLLLCGCLLLERIKISSNQLKYLSIKLCENLKAIDVDAPNLLSYSFQRNPFPIISINSRCPWKKIEFTCRDDLDGCWFLNLKEFLGLSNQIDDLTLELRLSQSLFNLYELSRCFDSLPVGVGSLMLWMDLSDVSPSEYEIVLDGIFWICYPRTLCLSTMYEEQHPFIVWLYDYLRNPELKNCNSDDIKSWRYYLMDAKIESFKHFGGPMLNSDELNQFMDEWPKFPDGFLRLHLDWCFSE</sequence>
<dbReference type="Gene3D" id="1.20.1280.50">
    <property type="match status" value="1"/>
</dbReference>
<evidence type="ECO:0000259" key="1">
    <source>
        <dbReference type="PROSITE" id="PS50181"/>
    </source>
</evidence>
<name>A0AAP0N2H1_9ROSI</name>
<dbReference type="Proteomes" id="UP001428341">
    <property type="component" value="Unassembled WGS sequence"/>
</dbReference>
<proteinExistence type="predicted"/>
<evidence type="ECO:0000313" key="3">
    <source>
        <dbReference type="Proteomes" id="UP001428341"/>
    </source>
</evidence>
<dbReference type="Gene3D" id="3.80.10.10">
    <property type="entry name" value="Ribonuclease Inhibitor"/>
    <property type="match status" value="1"/>
</dbReference>
<protein>
    <recommendedName>
        <fullName evidence="1">F-box domain-containing protein</fullName>
    </recommendedName>
</protein>
<dbReference type="InterPro" id="IPR036047">
    <property type="entry name" value="F-box-like_dom_sf"/>
</dbReference>
<dbReference type="PANTHER" id="PTHR34145:SF28">
    <property type="entry name" value="F-BOX DOMAIN-CONTAINING PROTEIN"/>
    <property type="match status" value="1"/>
</dbReference>
<dbReference type="SUPFAM" id="SSF52047">
    <property type="entry name" value="RNI-like"/>
    <property type="match status" value="1"/>
</dbReference>
<dbReference type="InterPro" id="IPR055411">
    <property type="entry name" value="LRR_FXL15/At3g58940/PEG3-like"/>
</dbReference>
<dbReference type="Pfam" id="PF23622">
    <property type="entry name" value="LRR_At1g61320_AtMIF1"/>
    <property type="match status" value="1"/>
</dbReference>
<dbReference type="AlphaFoldDB" id="A0AAP0N2H1"/>
<accession>A0AAP0N2H1</accession>
<dbReference type="PROSITE" id="PS50181">
    <property type="entry name" value="FBOX"/>
    <property type="match status" value="1"/>
</dbReference>